<accession>A1D669</accession>
<reference evidence="3" key="1">
    <citation type="journal article" date="2008" name="PLoS Genet.">
        <title>Genomic islands in the pathogenic filamentous fungus Aspergillus fumigatus.</title>
        <authorList>
            <person name="Fedorova N.D."/>
            <person name="Khaldi N."/>
            <person name="Joardar V.S."/>
            <person name="Maiti R."/>
            <person name="Amedeo P."/>
            <person name="Anderson M.J."/>
            <person name="Crabtree J."/>
            <person name="Silva J.C."/>
            <person name="Badger J.H."/>
            <person name="Albarraq A."/>
            <person name="Angiuoli S."/>
            <person name="Bussey H."/>
            <person name="Bowyer P."/>
            <person name="Cotty P.J."/>
            <person name="Dyer P.S."/>
            <person name="Egan A."/>
            <person name="Galens K."/>
            <person name="Fraser-Liggett C.M."/>
            <person name="Haas B.J."/>
            <person name="Inman J.M."/>
            <person name="Kent R."/>
            <person name="Lemieux S."/>
            <person name="Malavazi I."/>
            <person name="Orvis J."/>
            <person name="Roemer T."/>
            <person name="Ronning C.M."/>
            <person name="Sundaram J.P."/>
            <person name="Sutton G."/>
            <person name="Turner G."/>
            <person name="Venter J.C."/>
            <person name="White O.R."/>
            <person name="Whitty B.R."/>
            <person name="Youngman P."/>
            <person name="Wolfe K.H."/>
            <person name="Goldman G.H."/>
            <person name="Wortman J.R."/>
            <person name="Jiang B."/>
            <person name="Denning D.W."/>
            <person name="Nierman W.C."/>
        </authorList>
    </citation>
    <scope>NUCLEOTIDE SEQUENCE [LARGE SCALE GENOMIC DNA]</scope>
    <source>
        <strain evidence="3">ATCC 1020 / DSM 3700 / CBS 544.65 / FGSC A1164 / JCM 1740 / NRRL 181 / WB 181</strain>
    </source>
</reference>
<organism evidence="2 3">
    <name type="scientific">Neosartorya fischeri (strain ATCC 1020 / DSM 3700 / CBS 544.65 / FGSC A1164 / JCM 1740 / NRRL 181 / WB 181)</name>
    <name type="common">Aspergillus fischerianus</name>
    <dbReference type="NCBI Taxonomy" id="331117"/>
    <lineage>
        <taxon>Eukaryota</taxon>
        <taxon>Fungi</taxon>
        <taxon>Dikarya</taxon>
        <taxon>Ascomycota</taxon>
        <taxon>Pezizomycotina</taxon>
        <taxon>Eurotiomycetes</taxon>
        <taxon>Eurotiomycetidae</taxon>
        <taxon>Eurotiales</taxon>
        <taxon>Aspergillaceae</taxon>
        <taxon>Aspergillus</taxon>
        <taxon>Aspergillus subgen. Fumigati</taxon>
    </lineage>
</organism>
<dbReference type="OrthoDB" id="5793281at2759"/>
<dbReference type="HOGENOM" id="CLU_120069_0_1_1"/>
<evidence type="ECO:0000313" key="3">
    <source>
        <dbReference type="Proteomes" id="UP000006702"/>
    </source>
</evidence>
<evidence type="ECO:0000313" key="2">
    <source>
        <dbReference type="EMBL" id="EAW21213.1"/>
    </source>
</evidence>
<evidence type="ECO:0000259" key="1">
    <source>
        <dbReference type="Pfam" id="PF07883"/>
    </source>
</evidence>
<dbReference type="PANTHER" id="PTHR38599:SF1">
    <property type="entry name" value="CUPIN DOMAIN PROTEIN (AFU_ORTHOLOGUE AFUA_3G13620)"/>
    <property type="match status" value="1"/>
</dbReference>
<dbReference type="eggNOG" id="ENOG502SDZY">
    <property type="taxonomic scope" value="Eukaryota"/>
</dbReference>
<dbReference type="InterPro" id="IPR014710">
    <property type="entry name" value="RmlC-like_jellyroll"/>
</dbReference>
<dbReference type="InterPro" id="IPR011051">
    <property type="entry name" value="RmlC_Cupin_sf"/>
</dbReference>
<dbReference type="RefSeq" id="XP_001263110.1">
    <property type="nucleotide sequence ID" value="XM_001263109.1"/>
</dbReference>
<dbReference type="Gene3D" id="2.60.120.10">
    <property type="entry name" value="Jelly Rolls"/>
    <property type="match status" value="1"/>
</dbReference>
<protein>
    <submittedName>
        <fullName evidence="2">Cupin domain protein</fullName>
    </submittedName>
</protein>
<dbReference type="Proteomes" id="UP000006702">
    <property type="component" value="Unassembled WGS sequence"/>
</dbReference>
<gene>
    <name evidence="2" type="ORF">NFIA_063740</name>
</gene>
<dbReference type="CDD" id="cd02234">
    <property type="entry name" value="cupin_BLR7677-like"/>
    <property type="match status" value="1"/>
</dbReference>
<dbReference type="OMA" id="KMNNDPM"/>
<proteinExistence type="predicted"/>
<dbReference type="AlphaFoldDB" id="A1D669"/>
<sequence length="139" mass="15160">MQEPTYDPSLSTQTNSHSRPKSTLSIVYAYKLVNCPGKTMVGLRVEFPPNGSTPPHRHGGASVSAYVFSGTVLNKMNNDPMKVIEAGGTWYEAPGCHHRISDNASATEPATLMVTMVLDSDVYDRDGVAALIQIDEEYR</sequence>
<dbReference type="PANTHER" id="PTHR38599">
    <property type="entry name" value="CUPIN DOMAIN PROTEIN (AFU_ORTHOLOGUE AFUA_3G13620)"/>
    <property type="match status" value="1"/>
</dbReference>
<dbReference type="EMBL" id="DS027690">
    <property type="protein sequence ID" value="EAW21213.1"/>
    <property type="molecule type" value="Genomic_DNA"/>
</dbReference>
<dbReference type="InterPro" id="IPR013096">
    <property type="entry name" value="Cupin_2"/>
</dbReference>
<dbReference type="SUPFAM" id="SSF51182">
    <property type="entry name" value="RmlC-like cupins"/>
    <property type="match status" value="1"/>
</dbReference>
<keyword evidence="3" id="KW-1185">Reference proteome</keyword>
<dbReference type="STRING" id="331117.A1D669"/>
<dbReference type="VEuPathDB" id="FungiDB:NFIA_063740"/>
<dbReference type="Pfam" id="PF07883">
    <property type="entry name" value="Cupin_2"/>
    <property type="match status" value="1"/>
</dbReference>
<feature type="domain" description="Cupin type-2" evidence="1">
    <location>
        <begin position="44"/>
        <end position="114"/>
    </location>
</feature>
<name>A1D669_NEOFI</name>
<dbReference type="KEGG" id="nfi:NFIA_063740"/>
<dbReference type="GeneID" id="4589692"/>